<dbReference type="AlphaFoldDB" id="C7N428"/>
<dbReference type="PROSITE" id="PS51318">
    <property type="entry name" value="TAT"/>
    <property type="match status" value="1"/>
</dbReference>
<evidence type="ECO:0000313" key="8">
    <source>
        <dbReference type="EMBL" id="ACV23764.1"/>
    </source>
</evidence>
<dbReference type="Gene3D" id="2.20.25.90">
    <property type="entry name" value="ADC-like domains"/>
    <property type="match status" value="1"/>
</dbReference>
<comment type="similarity">
    <text evidence="1">Belongs to the prokaryotic molybdopterin-containing oxidoreductase family.</text>
</comment>
<dbReference type="PANTHER" id="PTHR43742">
    <property type="entry name" value="TRIMETHYLAMINE-N-OXIDE REDUCTASE"/>
    <property type="match status" value="1"/>
</dbReference>
<keyword evidence="3" id="KW-0732">Signal</keyword>
<dbReference type="SUPFAM" id="SSF53706">
    <property type="entry name" value="Formate dehydrogenase/DMSO reductase, domains 1-3"/>
    <property type="match status" value="1"/>
</dbReference>
<dbReference type="RefSeq" id="WP_012799859.1">
    <property type="nucleotide sequence ID" value="NC_013165.1"/>
</dbReference>
<evidence type="ECO:0000259" key="7">
    <source>
        <dbReference type="PROSITE" id="PS51669"/>
    </source>
</evidence>
<accession>C7N428</accession>
<dbReference type="InterPro" id="IPR050612">
    <property type="entry name" value="Prok_Mopterin_Oxidored"/>
</dbReference>
<evidence type="ECO:0000256" key="6">
    <source>
        <dbReference type="ARBA" id="ARBA00023014"/>
    </source>
</evidence>
<evidence type="ECO:0000256" key="4">
    <source>
        <dbReference type="ARBA" id="ARBA00023002"/>
    </source>
</evidence>
<keyword evidence="4" id="KW-0560">Oxidoreductase</keyword>
<protein>
    <submittedName>
        <fullName evidence="8">Anaerobic dehydrogenase, typically selenocysteine-containing</fullName>
    </submittedName>
</protein>
<evidence type="ECO:0000256" key="3">
    <source>
        <dbReference type="ARBA" id="ARBA00022729"/>
    </source>
</evidence>
<dbReference type="InterPro" id="IPR006311">
    <property type="entry name" value="TAT_signal"/>
</dbReference>
<dbReference type="Proteomes" id="UP000002026">
    <property type="component" value="Chromosome"/>
</dbReference>
<dbReference type="Pfam" id="PF01568">
    <property type="entry name" value="Molydop_binding"/>
    <property type="match status" value="1"/>
</dbReference>
<evidence type="ECO:0000256" key="1">
    <source>
        <dbReference type="ARBA" id="ARBA00010312"/>
    </source>
</evidence>
<dbReference type="HOGENOM" id="CLU_000422_13_3_11"/>
<dbReference type="Gene3D" id="3.30.2070.10">
    <property type="entry name" value="Formate dehydrogenase/DMSO reductase"/>
    <property type="match status" value="1"/>
</dbReference>
<dbReference type="Gene3D" id="3.40.50.740">
    <property type="match status" value="2"/>
</dbReference>
<dbReference type="InterPro" id="IPR006656">
    <property type="entry name" value="Mopterin_OxRdtase"/>
</dbReference>
<dbReference type="GO" id="GO:0051536">
    <property type="term" value="F:iron-sulfur cluster binding"/>
    <property type="evidence" value="ECO:0007669"/>
    <property type="project" value="UniProtKB-KW"/>
</dbReference>
<feature type="domain" description="4Fe-4S Mo/W bis-MGD-type" evidence="7">
    <location>
        <begin position="57"/>
        <end position="115"/>
    </location>
</feature>
<dbReference type="InterPro" id="IPR019546">
    <property type="entry name" value="TAT_signal_bac_arc"/>
</dbReference>
<keyword evidence="9" id="KW-1185">Reference proteome</keyword>
<keyword evidence="5" id="KW-0408">Iron</keyword>
<evidence type="ECO:0000256" key="2">
    <source>
        <dbReference type="ARBA" id="ARBA00022723"/>
    </source>
</evidence>
<organism evidence="8 9">
    <name type="scientific">Slackia heliotrinireducens (strain ATCC 29202 / DSM 20476 / NCTC 11029 / RHS 1)</name>
    <name type="common">Peptococcus heliotrinreducens</name>
    <dbReference type="NCBI Taxonomy" id="471855"/>
    <lineage>
        <taxon>Bacteria</taxon>
        <taxon>Bacillati</taxon>
        <taxon>Actinomycetota</taxon>
        <taxon>Coriobacteriia</taxon>
        <taxon>Eggerthellales</taxon>
        <taxon>Eggerthellaceae</taxon>
        <taxon>Slackia</taxon>
    </lineage>
</organism>
<dbReference type="InterPro" id="IPR009010">
    <property type="entry name" value="Asp_de-COase-like_dom_sf"/>
</dbReference>
<gene>
    <name evidence="8" type="ordered locus">Shel_27670</name>
</gene>
<dbReference type="PANTHER" id="PTHR43742:SF6">
    <property type="entry name" value="OXIDOREDUCTASE YYAE-RELATED"/>
    <property type="match status" value="1"/>
</dbReference>
<dbReference type="InterPro" id="IPR006963">
    <property type="entry name" value="Mopterin_OxRdtase_4Fe-4S_dom"/>
</dbReference>
<name>C7N428_SLAHD</name>
<dbReference type="InterPro" id="IPR006657">
    <property type="entry name" value="MoPterin_dinucl-bd_dom"/>
</dbReference>
<evidence type="ECO:0000256" key="5">
    <source>
        <dbReference type="ARBA" id="ARBA00023004"/>
    </source>
</evidence>
<keyword evidence="6" id="KW-0411">Iron-sulfur</keyword>
<dbReference type="STRING" id="471855.Shel_27670"/>
<dbReference type="KEGG" id="shi:Shel_27670"/>
<reference evidence="8 9" key="1">
    <citation type="journal article" date="2009" name="Stand. Genomic Sci.">
        <title>Complete genome sequence of Slackia heliotrinireducens type strain (RHS 1).</title>
        <authorList>
            <person name="Pukall R."/>
            <person name="Lapidus A."/>
            <person name="Nolan M."/>
            <person name="Copeland A."/>
            <person name="Glavina Del Rio T."/>
            <person name="Lucas S."/>
            <person name="Chen F."/>
            <person name="Tice H."/>
            <person name="Cheng J.F."/>
            <person name="Chertkov O."/>
            <person name="Bruce D."/>
            <person name="Goodwin L."/>
            <person name="Kuske C."/>
            <person name="Brettin T."/>
            <person name="Detter J.C."/>
            <person name="Han C."/>
            <person name="Pitluck S."/>
            <person name="Pati A."/>
            <person name="Mavrommatis K."/>
            <person name="Ivanova N."/>
            <person name="Ovchinnikova G."/>
            <person name="Chen A."/>
            <person name="Palaniappan K."/>
            <person name="Schneider S."/>
            <person name="Rohde M."/>
            <person name="Chain P."/>
            <person name="D'haeseleer P."/>
            <person name="Goker M."/>
            <person name="Bristow J."/>
            <person name="Eisen J.A."/>
            <person name="Markowitz V."/>
            <person name="Kyrpides N.C."/>
            <person name="Klenk H.P."/>
            <person name="Hugenholtz P."/>
        </authorList>
    </citation>
    <scope>NUCLEOTIDE SEQUENCE [LARGE SCALE GENOMIC DNA]</scope>
    <source>
        <strain evidence="9">ATCC 29202 / DSM 20476 / NCTC 11029 / RHS 1</strain>
    </source>
</reference>
<dbReference type="eggNOG" id="COG0243">
    <property type="taxonomic scope" value="Bacteria"/>
</dbReference>
<dbReference type="Pfam" id="PF04879">
    <property type="entry name" value="Molybdop_Fe4S4"/>
    <property type="match status" value="1"/>
</dbReference>
<dbReference type="GO" id="GO:0043546">
    <property type="term" value="F:molybdopterin cofactor binding"/>
    <property type="evidence" value="ECO:0007669"/>
    <property type="project" value="InterPro"/>
</dbReference>
<proteinExistence type="inferred from homology"/>
<dbReference type="SUPFAM" id="SSF50692">
    <property type="entry name" value="ADC-like"/>
    <property type="match status" value="1"/>
</dbReference>
<dbReference type="PROSITE" id="PS51669">
    <property type="entry name" value="4FE4S_MOW_BIS_MGD"/>
    <property type="match status" value="1"/>
</dbReference>
<sequence length="813" mass="89468">MKGSSTFGASSSAHALTRRSFLKTTGTLAAAGALGVGCSLAHNELQALADENADETAEKTCYLCHNFHCLGGCGLKVTVRDGHLAKIEPRQMPDDRYRKVCLRGINEVQHVYATDRLQYPMRRTGERGEGKFERISWEEAIHEIAENVKAVQEKYGAGSLYVKKSVEASLGQGFSFTDVLLNAEGGGLTGLDRGIANGCEPALQTVNANSVNSIWEWKKAATVINLGNNICESGIIWSQALVEAREAGAKVITFDPRFSPTAAKSDQWVPVKPAEDGAVVLGMIYHILDQGWYDQEFMAAHTSLPFLVDVETGQLVGEVETGVNRLGKEEQPIVHSVVFSQSAGMPVPYDAPEAADAMLEGTWSYEGRQVTTQFMLLKDQMAQYDLAWAAGRSGISEDVIMQLADDYANRGPAIINYGIGGPDKYANADVLGHSIAILVALTGNYGKAGAGCGFYNSGGGGLSGALNPWPLPEFAGLAENKMRLYEVASKPNDIHAAITFGDAFTLRAANANATVEWIKSMDFFAIIDIYHSSAVDYADIVLPACSKFENTEDYKNVRISQNHVYIAQKCIDPLFESKTDLEIERLLMAEWGYDQYLPQSYDELNRHQLENLEGPLAGITYDKLIENDCCLPLAGGDDPIEPQVGYHEPVIKTPTGRIELYYEDLVDEGQALPTYEPCNEAYDENPAKDTYPLVFMQGKTRYRIHAFFSASEWFRQNYTPCVTMHPSDAAARGIAEGDDVHIFNDRGEFVCRAVLDEGIRPGVLFMAETTYSSYYKQGFLQNVTNSNLQERCYKMKFGPQINYNDVLVQVEKA</sequence>
<evidence type="ECO:0000313" key="9">
    <source>
        <dbReference type="Proteomes" id="UP000002026"/>
    </source>
</evidence>
<keyword evidence="2" id="KW-0479">Metal-binding</keyword>
<dbReference type="Gene3D" id="3.40.228.10">
    <property type="entry name" value="Dimethylsulfoxide Reductase, domain 2"/>
    <property type="match status" value="2"/>
</dbReference>
<dbReference type="GO" id="GO:0016491">
    <property type="term" value="F:oxidoreductase activity"/>
    <property type="evidence" value="ECO:0007669"/>
    <property type="project" value="UniProtKB-KW"/>
</dbReference>
<dbReference type="GO" id="GO:0046872">
    <property type="term" value="F:metal ion binding"/>
    <property type="evidence" value="ECO:0007669"/>
    <property type="project" value="UniProtKB-KW"/>
</dbReference>
<dbReference type="EMBL" id="CP001684">
    <property type="protein sequence ID" value="ACV23764.1"/>
    <property type="molecule type" value="Genomic_DNA"/>
</dbReference>
<dbReference type="Gene3D" id="2.40.40.20">
    <property type="match status" value="1"/>
</dbReference>
<dbReference type="NCBIfam" id="TIGR01409">
    <property type="entry name" value="TAT_signal_seq"/>
    <property type="match status" value="1"/>
</dbReference>
<dbReference type="Pfam" id="PF00384">
    <property type="entry name" value="Molybdopterin"/>
    <property type="match status" value="1"/>
</dbReference>